<dbReference type="Proteomes" id="UP001595897">
    <property type="component" value="Unassembled WGS sequence"/>
</dbReference>
<sequence length="88" mass="10170">MDDCFELITLVGDDLPDLQYTDYDSFGVQQAISVSFNRGWINGVMDAKYQIHDIGFAKGRGNVPGPWYEAELQEVTRRQYQTHKLRIK</sequence>
<dbReference type="EMBL" id="JBHSGU010000014">
    <property type="protein sequence ID" value="MFC4701514.1"/>
    <property type="molecule type" value="Genomic_DNA"/>
</dbReference>
<evidence type="ECO:0000313" key="1">
    <source>
        <dbReference type="EMBL" id="MFC4701514.1"/>
    </source>
</evidence>
<accession>A0ABV9LZE1</accession>
<dbReference type="RefSeq" id="WP_382410065.1">
    <property type="nucleotide sequence ID" value="NZ_JBHSGU010000014.1"/>
</dbReference>
<protein>
    <submittedName>
        <fullName evidence="1">Uncharacterized protein</fullName>
    </submittedName>
</protein>
<evidence type="ECO:0000313" key="2">
    <source>
        <dbReference type="Proteomes" id="UP001595897"/>
    </source>
</evidence>
<reference evidence="2" key="1">
    <citation type="journal article" date="2019" name="Int. J. Syst. Evol. Microbiol.">
        <title>The Global Catalogue of Microorganisms (GCM) 10K type strain sequencing project: providing services to taxonomists for standard genome sequencing and annotation.</title>
        <authorList>
            <consortium name="The Broad Institute Genomics Platform"/>
            <consortium name="The Broad Institute Genome Sequencing Center for Infectious Disease"/>
            <person name="Wu L."/>
            <person name="Ma J."/>
        </authorList>
    </citation>
    <scope>NUCLEOTIDE SEQUENCE [LARGE SCALE GENOMIC DNA]</scope>
    <source>
        <strain evidence="2">KACC 12507</strain>
    </source>
</reference>
<keyword evidence="2" id="KW-1185">Reference proteome</keyword>
<proteinExistence type="predicted"/>
<gene>
    <name evidence="1" type="ORF">ACFO4O_15230</name>
</gene>
<organism evidence="1 2">
    <name type="scientific">Glaciecola siphonariae</name>
    <dbReference type="NCBI Taxonomy" id="521012"/>
    <lineage>
        <taxon>Bacteria</taxon>
        <taxon>Pseudomonadati</taxon>
        <taxon>Pseudomonadota</taxon>
        <taxon>Gammaproteobacteria</taxon>
        <taxon>Alteromonadales</taxon>
        <taxon>Alteromonadaceae</taxon>
        <taxon>Glaciecola</taxon>
    </lineage>
</organism>
<comment type="caution">
    <text evidence="1">The sequence shown here is derived from an EMBL/GenBank/DDBJ whole genome shotgun (WGS) entry which is preliminary data.</text>
</comment>
<name>A0ABV9LZE1_9ALTE</name>